<comment type="subcellular location">
    <subcellularLocation>
        <location evidence="1 7">Cell membrane</location>
        <topology evidence="1 7">Multi-pass membrane protein</topology>
    </subcellularLocation>
</comment>
<feature type="transmembrane region" description="Helical" evidence="7">
    <location>
        <begin position="21"/>
        <end position="46"/>
    </location>
</feature>
<protein>
    <submittedName>
        <fullName evidence="10">SNARE associated Golgi protein</fullName>
    </submittedName>
</protein>
<evidence type="ECO:0000256" key="6">
    <source>
        <dbReference type="ARBA" id="ARBA00023136"/>
    </source>
</evidence>
<proteinExistence type="inferred from homology"/>
<evidence type="ECO:0000256" key="5">
    <source>
        <dbReference type="ARBA" id="ARBA00022989"/>
    </source>
</evidence>
<gene>
    <name evidence="10" type="ORF">PSSU_0132</name>
</gene>
<keyword evidence="4 7" id="KW-0812">Transmembrane</keyword>
<sequence>MGIVHFFINLLKDPRSAIASWIAMGLGPTYAFIFLIIFIETGVVFLPFLPGDSLLFAAGVFAHDPNSGLKLSVLLPVVWCAPIIGDECNYFIGHFFGKRILESGKAKAMTPERIAKTEKMIDKWGPLAVFLGRFFPFIRTFMPFISGFSGMKWHRFAPFSVLGGLVWSSLFTLLGYFFGGVPAVQQHFELVIVLILLISLAPTVIGLWKAKFGKKKKTAKAAEGEQAESVESAEQAELTESAKQVAQSESAEQQAQADPAVQSAQPRQATQTVQQATAKLEQTLEQASEQVATE</sequence>
<evidence type="ECO:0000256" key="2">
    <source>
        <dbReference type="ARBA" id="ARBA00010792"/>
    </source>
</evidence>
<dbReference type="AlphaFoldDB" id="A0A261F4G4"/>
<dbReference type="GO" id="GO:0005886">
    <property type="term" value="C:plasma membrane"/>
    <property type="evidence" value="ECO:0007669"/>
    <property type="project" value="UniProtKB-SubCell"/>
</dbReference>
<feature type="compositionally biased region" description="Low complexity" evidence="8">
    <location>
        <begin position="264"/>
        <end position="276"/>
    </location>
</feature>
<organism evidence="10 11">
    <name type="scientific">Pseudoscardovia suis</name>
    <dbReference type="NCBI Taxonomy" id="987063"/>
    <lineage>
        <taxon>Bacteria</taxon>
        <taxon>Bacillati</taxon>
        <taxon>Actinomycetota</taxon>
        <taxon>Actinomycetes</taxon>
        <taxon>Bifidobacteriales</taxon>
        <taxon>Bifidobacteriaceae</taxon>
        <taxon>Pseudoscardovia</taxon>
    </lineage>
</organism>
<evidence type="ECO:0000256" key="4">
    <source>
        <dbReference type="ARBA" id="ARBA00022692"/>
    </source>
</evidence>
<comment type="caution">
    <text evidence="10">The sequence shown here is derived from an EMBL/GenBank/DDBJ whole genome shotgun (WGS) entry which is preliminary data.</text>
</comment>
<feature type="compositionally biased region" description="Low complexity" evidence="8">
    <location>
        <begin position="227"/>
        <end position="257"/>
    </location>
</feature>
<keyword evidence="3 7" id="KW-1003">Cell membrane</keyword>
<evidence type="ECO:0000313" key="11">
    <source>
        <dbReference type="Proteomes" id="UP000216454"/>
    </source>
</evidence>
<dbReference type="PANTHER" id="PTHR30353">
    <property type="entry name" value="INNER MEMBRANE PROTEIN DEDA-RELATED"/>
    <property type="match status" value="1"/>
</dbReference>
<dbReference type="Proteomes" id="UP000216454">
    <property type="component" value="Unassembled WGS sequence"/>
</dbReference>
<evidence type="ECO:0000259" key="9">
    <source>
        <dbReference type="Pfam" id="PF09335"/>
    </source>
</evidence>
<reference evidence="10 11" key="1">
    <citation type="journal article" date="2017" name="BMC Genomics">
        <title>Comparative genomic and phylogenomic analyses of the Bifidobacteriaceae family.</title>
        <authorList>
            <person name="Lugli G.A."/>
            <person name="Milani C."/>
            <person name="Turroni F."/>
            <person name="Duranti S."/>
            <person name="Mancabelli L."/>
            <person name="Mangifesta M."/>
            <person name="Ferrario C."/>
            <person name="Modesto M."/>
            <person name="Mattarelli P."/>
            <person name="Jiri K."/>
            <person name="van Sinderen D."/>
            <person name="Ventura M."/>
        </authorList>
    </citation>
    <scope>NUCLEOTIDE SEQUENCE [LARGE SCALE GENOMIC DNA]</scope>
    <source>
        <strain evidence="10 11">DSM 24744</strain>
    </source>
</reference>
<dbReference type="Pfam" id="PF09335">
    <property type="entry name" value="VTT_dom"/>
    <property type="match status" value="1"/>
</dbReference>
<name>A0A261F4G4_9BIFI</name>
<dbReference type="PANTHER" id="PTHR30353:SF0">
    <property type="entry name" value="TRANSMEMBRANE PROTEIN"/>
    <property type="match status" value="1"/>
</dbReference>
<feature type="transmembrane region" description="Helical" evidence="7">
    <location>
        <begin position="124"/>
        <end position="144"/>
    </location>
</feature>
<evidence type="ECO:0000256" key="8">
    <source>
        <dbReference type="SAM" id="MobiDB-lite"/>
    </source>
</evidence>
<evidence type="ECO:0000313" key="10">
    <source>
        <dbReference type="EMBL" id="OZG54029.1"/>
    </source>
</evidence>
<comment type="similarity">
    <text evidence="2 7">Belongs to the DedA family.</text>
</comment>
<accession>A0A261F4G4</accession>
<keyword evidence="11" id="KW-1185">Reference proteome</keyword>
<feature type="transmembrane region" description="Helical" evidence="7">
    <location>
        <begin position="156"/>
        <end position="178"/>
    </location>
</feature>
<feature type="region of interest" description="Disordered" evidence="8">
    <location>
        <begin position="221"/>
        <end position="276"/>
    </location>
</feature>
<evidence type="ECO:0000256" key="1">
    <source>
        <dbReference type="ARBA" id="ARBA00004651"/>
    </source>
</evidence>
<evidence type="ECO:0000256" key="3">
    <source>
        <dbReference type="ARBA" id="ARBA00022475"/>
    </source>
</evidence>
<keyword evidence="6 7" id="KW-0472">Membrane</keyword>
<feature type="transmembrane region" description="Helical" evidence="7">
    <location>
        <begin position="190"/>
        <end position="208"/>
    </location>
</feature>
<dbReference type="EMBL" id="MWWQ01000001">
    <property type="protein sequence ID" value="OZG54029.1"/>
    <property type="molecule type" value="Genomic_DNA"/>
</dbReference>
<feature type="domain" description="VTT" evidence="9">
    <location>
        <begin position="49"/>
        <end position="176"/>
    </location>
</feature>
<dbReference type="OrthoDB" id="9813426at2"/>
<dbReference type="InterPro" id="IPR032818">
    <property type="entry name" value="DedA-like"/>
</dbReference>
<keyword evidence="5 7" id="KW-1133">Transmembrane helix</keyword>
<dbReference type="InterPro" id="IPR032816">
    <property type="entry name" value="VTT_dom"/>
</dbReference>
<evidence type="ECO:0000256" key="7">
    <source>
        <dbReference type="RuleBase" id="RU367016"/>
    </source>
</evidence>